<evidence type="ECO:0000313" key="2">
    <source>
        <dbReference type="EMBL" id="GAH33652.1"/>
    </source>
</evidence>
<evidence type="ECO:0000256" key="1">
    <source>
        <dbReference type="SAM" id="MobiDB-lite"/>
    </source>
</evidence>
<protein>
    <submittedName>
        <fullName evidence="2">Uncharacterized protein</fullName>
    </submittedName>
</protein>
<dbReference type="AlphaFoldDB" id="X1EM51"/>
<name>X1EM51_9ZZZZ</name>
<proteinExistence type="predicted"/>
<gene>
    <name evidence="2" type="ORF">S03H2_12896</name>
</gene>
<feature type="region of interest" description="Disordered" evidence="1">
    <location>
        <begin position="44"/>
        <end position="67"/>
    </location>
</feature>
<reference evidence="2" key="1">
    <citation type="journal article" date="2014" name="Front. Microbiol.">
        <title>High frequency of phylogenetically diverse reductive dehalogenase-homologous genes in deep subseafloor sedimentary metagenomes.</title>
        <authorList>
            <person name="Kawai M."/>
            <person name="Futagami T."/>
            <person name="Toyoda A."/>
            <person name="Takaki Y."/>
            <person name="Nishi S."/>
            <person name="Hori S."/>
            <person name="Arai W."/>
            <person name="Tsubouchi T."/>
            <person name="Morono Y."/>
            <person name="Uchiyama I."/>
            <person name="Ito T."/>
            <person name="Fujiyama A."/>
            <person name="Inagaki F."/>
            <person name="Takami H."/>
        </authorList>
    </citation>
    <scope>NUCLEOTIDE SEQUENCE</scope>
    <source>
        <strain evidence="2">Expedition CK06-06</strain>
    </source>
</reference>
<feature type="compositionally biased region" description="Basic residues" evidence="1">
    <location>
        <begin position="48"/>
        <end position="67"/>
    </location>
</feature>
<dbReference type="EMBL" id="BARU01006557">
    <property type="protein sequence ID" value="GAH33652.1"/>
    <property type="molecule type" value="Genomic_DNA"/>
</dbReference>
<sequence>MEEFLIDLEQLKVEKKKGLVLADHLNKIVDAIIENRELIIKHENELKQKKKAEPKKKRARKPVTKRK</sequence>
<organism evidence="2">
    <name type="scientific">marine sediment metagenome</name>
    <dbReference type="NCBI Taxonomy" id="412755"/>
    <lineage>
        <taxon>unclassified sequences</taxon>
        <taxon>metagenomes</taxon>
        <taxon>ecological metagenomes</taxon>
    </lineage>
</organism>
<accession>X1EM51</accession>
<comment type="caution">
    <text evidence="2">The sequence shown here is derived from an EMBL/GenBank/DDBJ whole genome shotgun (WGS) entry which is preliminary data.</text>
</comment>